<keyword evidence="2" id="KW-1185">Reference proteome</keyword>
<comment type="caution">
    <text evidence="1">The sequence shown here is derived from an EMBL/GenBank/DDBJ whole genome shotgun (WGS) entry which is preliminary data.</text>
</comment>
<evidence type="ECO:0000313" key="1">
    <source>
        <dbReference type="EMBL" id="KAI3816063.1"/>
    </source>
</evidence>
<sequence length="102" mass="11647">MGLPGSRWKVKADLIPISILFIILLKILQLFVYLIVFLNSYSSDINKPPHTKHTFTHIKERESFKIGRVEGGGSQPHSRRPLRRLSGPLASNERRQAVEMVI</sequence>
<name>A0ACB9J8Q2_9ASTR</name>
<evidence type="ECO:0000313" key="2">
    <source>
        <dbReference type="Proteomes" id="UP001056120"/>
    </source>
</evidence>
<protein>
    <submittedName>
        <fullName evidence="1">Uncharacterized protein</fullName>
    </submittedName>
</protein>
<accession>A0ACB9J8Q2</accession>
<reference evidence="1 2" key="2">
    <citation type="journal article" date="2022" name="Mol. Ecol. Resour.">
        <title>The genomes of chicory, endive, great burdock and yacon provide insights into Asteraceae paleo-polyploidization history and plant inulin production.</title>
        <authorList>
            <person name="Fan W."/>
            <person name="Wang S."/>
            <person name="Wang H."/>
            <person name="Wang A."/>
            <person name="Jiang F."/>
            <person name="Liu H."/>
            <person name="Zhao H."/>
            <person name="Xu D."/>
            <person name="Zhang Y."/>
        </authorList>
    </citation>
    <scope>NUCLEOTIDE SEQUENCE [LARGE SCALE GENOMIC DNA]</scope>
    <source>
        <strain evidence="2">cv. Yunnan</strain>
        <tissue evidence="1">Leaves</tissue>
    </source>
</reference>
<proteinExistence type="predicted"/>
<dbReference type="EMBL" id="CM042022">
    <property type="protein sequence ID" value="KAI3816063.1"/>
    <property type="molecule type" value="Genomic_DNA"/>
</dbReference>
<organism evidence="1 2">
    <name type="scientific">Smallanthus sonchifolius</name>
    <dbReference type="NCBI Taxonomy" id="185202"/>
    <lineage>
        <taxon>Eukaryota</taxon>
        <taxon>Viridiplantae</taxon>
        <taxon>Streptophyta</taxon>
        <taxon>Embryophyta</taxon>
        <taxon>Tracheophyta</taxon>
        <taxon>Spermatophyta</taxon>
        <taxon>Magnoliopsida</taxon>
        <taxon>eudicotyledons</taxon>
        <taxon>Gunneridae</taxon>
        <taxon>Pentapetalae</taxon>
        <taxon>asterids</taxon>
        <taxon>campanulids</taxon>
        <taxon>Asterales</taxon>
        <taxon>Asteraceae</taxon>
        <taxon>Asteroideae</taxon>
        <taxon>Heliantheae alliance</taxon>
        <taxon>Millerieae</taxon>
        <taxon>Smallanthus</taxon>
    </lineage>
</organism>
<reference evidence="2" key="1">
    <citation type="journal article" date="2022" name="Mol. Ecol. Resour.">
        <title>The genomes of chicory, endive, great burdock and yacon provide insights into Asteraceae palaeo-polyploidization history and plant inulin production.</title>
        <authorList>
            <person name="Fan W."/>
            <person name="Wang S."/>
            <person name="Wang H."/>
            <person name="Wang A."/>
            <person name="Jiang F."/>
            <person name="Liu H."/>
            <person name="Zhao H."/>
            <person name="Xu D."/>
            <person name="Zhang Y."/>
        </authorList>
    </citation>
    <scope>NUCLEOTIDE SEQUENCE [LARGE SCALE GENOMIC DNA]</scope>
    <source>
        <strain evidence="2">cv. Yunnan</strain>
    </source>
</reference>
<gene>
    <name evidence="1" type="ORF">L1987_15748</name>
</gene>
<dbReference type="Proteomes" id="UP001056120">
    <property type="component" value="Linkage Group LG05"/>
</dbReference>